<evidence type="ECO:0000313" key="7">
    <source>
        <dbReference type="EMBL" id="WLS46723.1"/>
    </source>
</evidence>
<dbReference type="Pfam" id="PF13515">
    <property type="entry name" value="FUSC_2"/>
    <property type="match status" value="1"/>
</dbReference>
<evidence type="ECO:0000256" key="4">
    <source>
        <dbReference type="ARBA" id="ARBA00023136"/>
    </source>
</evidence>
<proteinExistence type="predicted"/>
<organism evidence="7 8">
    <name type="scientific">Micromonospora profundi</name>
    <dbReference type="NCBI Taxonomy" id="1420889"/>
    <lineage>
        <taxon>Bacteria</taxon>
        <taxon>Bacillati</taxon>
        <taxon>Actinomycetota</taxon>
        <taxon>Actinomycetes</taxon>
        <taxon>Micromonosporales</taxon>
        <taxon>Micromonosporaceae</taxon>
        <taxon>Micromonospora</taxon>
    </lineage>
</organism>
<dbReference type="InterPro" id="IPR049453">
    <property type="entry name" value="Memb_transporter_dom"/>
</dbReference>
<evidence type="ECO:0000256" key="5">
    <source>
        <dbReference type="SAM" id="Phobius"/>
    </source>
</evidence>
<keyword evidence="4 5" id="KW-0472">Membrane</keyword>
<name>A0AAJ6L601_9ACTN</name>
<protein>
    <submittedName>
        <fullName evidence="7">FUSC family protein</fullName>
    </submittedName>
</protein>
<evidence type="ECO:0000256" key="1">
    <source>
        <dbReference type="ARBA" id="ARBA00004141"/>
    </source>
</evidence>
<accession>A0AAJ6L601</accession>
<comment type="subcellular location">
    <subcellularLocation>
        <location evidence="1">Membrane</location>
        <topology evidence="1">Multi-pass membrane protein</topology>
    </subcellularLocation>
</comment>
<evidence type="ECO:0000256" key="2">
    <source>
        <dbReference type="ARBA" id="ARBA00022692"/>
    </source>
</evidence>
<keyword evidence="3 5" id="KW-1133">Transmembrane helix</keyword>
<sequence>MANWLRGAWAHLRTGWPLVAQVTLAATLSWFVASRLLSGGGYSGPFYAPAAALIVLAQARGTRLRRALATLIGVTVGALLGEVAIEALGARSTASIFVVILVAAGLSVAAGAAGVVRNQLTMSALFLVAVVPPGNQDQAPTRFYDALIGGSIALLISQIAVGRSPLAPLHTEGRRAFSELAEVLDGIRQALRRHDQQAAQTVYHQARQLDSRTEALRKAVLVADENLRLAPWDRHSRPRVDAARTAVDHVDYAVRNTRTLARTTIMVTRLPQATPAQLDAALAALHELTTCAAEVFAAAVSGDRDTAHKHVDRTGDIAVDAVRTVAPLLRHEQPLPVSTMIGQLRMIVLDLLRSAGADRPDVLNAIDGALDLPAAGKQH</sequence>
<gene>
    <name evidence="7" type="ORF">Q3V37_05495</name>
</gene>
<feature type="transmembrane region" description="Helical" evidence="5">
    <location>
        <begin position="94"/>
        <end position="116"/>
    </location>
</feature>
<keyword evidence="2 5" id="KW-0812">Transmembrane</keyword>
<reference evidence="7 8" key="1">
    <citation type="submission" date="2023-07" db="EMBL/GenBank/DDBJ databases">
        <title>Micromonospora profundi TRM 95458 converts glycerol to a new osmotic compound.</title>
        <authorList>
            <person name="Lu D."/>
        </authorList>
    </citation>
    <scope>NUCLEOTIDE SEQUENCE [LARGE SCALE GENOMIC DNA]</scope>
    <source>
        <strain evidence="7 8">TRM95458</strain>
    </source>
</reference>
<dbReference type="GO" id="GO:0016020">
    <property type="term" value="C:membrane"/>
    <property type="evidence" value="ECO:0007669"/>
    <property type="project" value="UniProtKB-SubCell"/>
</dbReference>
<dbReference type="AlphaFoldDB" id="A0AAJ6L601"/>
<evidence type="ECO:0000259" key="6">
    <source>
        <dbReference type="Pfam" id="PF13515"/>
    </source>
</evidence>
<feature type="transmembrane region" description="Helical" evidence="5">
    <location>
        <begin position="12"/>
        <end position="33"/>
    </location>
</feature>
<feature type="transmembrane region" description="Helical" evidence="5">
    <location>
        <begin position="39"/>
        <end position="56"/>
    </location>
</feature>
<dbReference type="KEGG" id="mprn:Q3V37_05495"/>
<dbReference type="RefSeq" id="WP_306273019.1">
    <property type="nucleotide sequence ID" value="NZ_CP130472.1"/>
</dbReference>
<feature type="transmembrane region" description="Helical" evidence="5">
    <location>
        <begin position="68"/>
        <end position="88"/>
    </location>
</feature>
<dbReference type="Proteomes" id="UP001235874">
    <property type="component" value="Chromosome"/>
</dbReference>
<keyword evidence="8" id="KW-1185">Reference proteome</keyword>
<evidence type="ECO:0000313" key="8">
    <source>
        <dbReference type="Proteomes" id="UP001235874"/>
    </source>
</evidence>
<dbReference type="EMBL" id="CP130472">
    <property type="protein sequence ID" value="WLS46723.1"/>
    <property type="molecule type" value="Genomic_DNA"/>
</dbReference>
<feature type="domain" description="Integral membrane bound transporter" evidence="6">
    <location>
        <begin position="36"/>
        <end position="156"/>
    </location>
</feature>
<evidence type="ECO:0000256" key="3">
    <source>
        <dbReference type="ARBA" id="ARBA00022989"/>
    </source>
</evidence>